<accession>A0A8H7T3C5</accession>
<keyword evidence="1" id="KW-0812">Transmembrane</keyword>
<organism evidence="2 3">
    <name type="scientific">Cadophora malorum</name>
    <dbReference type="NCBI Taxonomy" id="108018"/>
    <lineage>
        <taxon>Eukaryota</taxon>
        <taxon>Fungi</taxon>
        <taxon>Dikarya</taxon>
        <taxon>Ascomycota</taxon>
        <taxon>Pezizomycotina</taxon>
        <taxon>Leotiomycetes</taxon>
        <taxon>Helotiales</taxon>
        <taxon>Ploettnerulaceae</taxon>
        <taxon>Cadophora</taxon>
    </lineage>
</organism>
<dbReference type="EMBL" id="JAFJYH010000460">
    <property type="protein sequence ID" value="KAG4411572.1"/>
    <property type="molecule type" value="Genomic_DNA"/>
</dbReference>
<sequence length="352" mass="39625">MTTPSEWRWILAVLVAINVTLPSGYFGWHLTSKIIASVHVSSNEAHWIRRARNEAYDLCYDGCNDCLDVNMIESACRLTAIVTVPNITCDASQLWTWNEEAKYPFECLTAIGDIFKEDELAWKRFWYKPLYFVALVVAACIGFLVYFVSLNLLEEFQVFEPRPPVYQAVEPPPPARPQIPARRQSSPTISTPLLAVAIILLIFPVQVQAYACTTQPAYNALFSSPDDTLYGVIHGWISSCYDETYSCGESCTSSASSGQTSCDAIYCSHQRTYKAPRYYVNDAAERVVQCGFRMVDFVPGVVDRRIPNPRIEGSLWVKVAVNRFNGTTGKGEESEVDSMVRCLYNIVQPPTW</sequence>
<dbReference type="Proteomes" id="UP000664132">
    <property type="component" value="Unassembled WGS sequence"/>
</dbReference>
<comment type="caution">
    <text evidence="2">The sequence shown here is derived from an EMBL/GenBank/DDBJ whole genome shotgun (WGS) entry which is preliminary data.</text>
</comment>
<evidence type="ECO:0000256" key="1">
    <source>
        <dbReference type="SAM" id="Phobius"/>
    </source>
</evidence>
<feature type="transmembrane region" description="Helical" evidence="1">
    <location>
        <begin position="7"/>
        <end position="28"/>
    </location>
</feature>
<feature type="transmembrane region" description="Helical" evidence="1">
    <location>
        <begin position="130"/>
        <end position="153"/>
    </location>
</feature>
<gene>
    <name evidence="2" type="ORF">IFR04_015290</name>
</gene>
<evidence type="ECO:0000313" key="2">
    <source>
        <dbReference type="EMBL" id="KAG4411572.1"/>
    </source>
</evidence>
<protein>
    <submittedName>
        <fullName evidence="2">Uncharacterized protein</fullName>
    </submittedName>
</protein>
<evidence type="ECO:0000313" key="3">
    <source>
        <dbReference type="Proteomes" id="UP000664132"/>
    </source>
</evidence>
<dbReference type="OrthoDB" id="3926976at2759"/>
<keyword evidence="1" id="KW-1133">Transmembrane helix</keyword>
<reference evidence="2" key="1">
    <citation type="submission" date="2021-02" db="EMBL/GenBank/DDBJ databases">
        <title>Genome sequence Cadophora malorum strain M34.</title>
        <authorList>
            <person name="Stefanovic E."/>
            <person name="Vu D."/>
            <person name="Scully C."/>
            <person name="Dijksterhuis J."/>
            <person name="Roader J."/>
            <person name="Houbraken J."/>
        </authorList>
    </citation>
    <scope>NUCLEOTIDE SEQUENCE</scope>
    <source>
        <strain evidence="2">M34</strain>
    </source>
</reference>
<keyword evidence="1" id="KW-0472">Membrane</keyword>
<proteinExistence type="predicted"/>
<name>A0A8H7T3C5_9HELO</name>
<keyword evidence="3" id="KW-1185">Reference proteome</keyword>
<dbReference type="AlphaFoldDB" id="A0A8H7T3C5"/>
<feature type="transmembrane region" description="Helical" evidence="1">
    <location>
        <begin position="192"/>
        <end position="211"/>
    </location>
</feature>